<evidence type="ECO:0000256" key="2">
    <source>
        <dbReference type="ARBA" id="ARBA00023125"/>
    </source>
</evidence>
<dbReference type="InterPro" id="IPR036388">
    <property type="entry name" value="WH-like_DNA-bd_sf"/>
</dbReference>
<dbReference type="Pfam" id="PF01638">
    <property type="entry name" value="HxlR"/>
    <property type="match status" value="1"/>
</dbReference>
<dbReference type="InterPro" id="IPR002577">
    <property type="entry name" value="HTH_HxlR"/>
</dbReference>
<proteinExistence type="predicted"/>
<keyword evidence="6" id="KW-1185">Reference proteome</keyword>
<dbReference type="RefSeq" id="WP_125120529.1">
    <property type="nucleotide sequence ID" value="NZ_AP019309.1"/>
</dbReference>
<dbReference type="InterPro" id="IPR011991">
    <property type="entry name" value="ArsR-like_HTH"/>
</dbReference>
<gene>
    <name evidence="5" type="ORF">SG0102_27730</name>
</gene>
<dbReference type="Proteomes" id="UP000268059">
    <property type="component" value="Chromosome"/>
</dbReference>
<keyword evidence="3" id="KW-0804">Transcription</keyword>
<evidence type="ECO:0000313" key="6">
    <source>
        <dbReference type="Proteomes" id="UP000268059"/>
    </source>
</evidence>
<name>A0A3G9JXX3_9FIRM</name>
<dbReference type="OrthoDB" id="9791143at2"/>
<evidence type="ECO:0000256" key="1">
    <source>
        <dbReference type="ARBA" id="ARBA00023015"/>
    </source>
</evidence>
<dbReference type="PANTHER" id="PTHR33204">
    <property type="entry name" value="TRANSCRIPTIONAL REGULATOR, MARR FAMILY"/>
    <property type="match status" value="1"/>
</dbReference>
<evidence type="ECO:0000256" key="3">
    <source>
        <dbReference type="ARBA" id="ARBA00023163"/>
    </source>
</evidence>
<keyword evidence="2" id="KW-0238">DNA-binding</keyword>
<reference evidence="5 6" key="1">
    <citation type="submission" date="2018-11" db="EMBL/GenBank/DDBJ databases">
        <title>Novel Erysipelotrichaceae bacterium isolated from small intestine of a swine.</title>
        <authorList>
            <person name="Kim J.S."/>
            <person name="Choe H."/>
            <person name="Lee Y.R."/>
            <person name="Kim K.M."/>
            <person name="Park D.S."/>
        </authorList>
    </citation>
    <scope>NUCLEOTIDE SEQUENCE [LARGE SCALE GENOMIC DNA]</scope>
    <source>
        <strain evidence="5 6">SG0102</strain>
    </source>
</reference>
<dbReference type="CDD" id="cd00090">
    <property type="entry name" value="HTH_ARSR"/>
    <property type="match status" value="1"/>
</dbReference>
<dbReference type="KEGG" id="ebm:SG0102_27730"/>
<dbReference type="PROSITE" id="PS51118">
    <property type="entry name" value="HTH_HXLR"/>
    <property type="match status" value="1"/>
</dbReference>
<organism evidence="5 6">
    <name type="scientific">Intestinibaculum porci</name>
    <dbReference type="NCBI Taxonomy" id="2487118"/>
    <lineage>
        <taxon>Bacteria</taxon>
        <taxon>Bacillati</taxon>
        <taxon>Bacillota</taxon>
        <taxon>Erysipelotrichia</taxon>
        <taxon>Erysipelotrichales</taxon>
        <taxon>Erysipelotrichaceae</taxon>
        <taxon>Intestinibaculum</taxon>
    </lineage>
</organism>
<protein>
    <submittedName>
        <fullName evidence="5">Transcriptional regulator</fullName>
    </submittedName>
</protein>
<dbReference type="EMBL" id="AP019309">
    <property type="protein sequence ID" value="BBH27839.1"/>
    <property type="molecule type" value="Genomic_DNA"/>
</dbReference>
<keyword evidence="1" id="KW-0805">Transcription regulation</keyword>
<dbReference type="FunCoup" id="A0A3G9JXX3">
    <property type="interactions" value="112"/>
</dbReference>
<dbReference type="AlphaFoldDB" id="A0A3G9JXX3"/>
<feature type="domain" description="HTH hxlR-type" evidence="4">
    <location>
        <begin position="15"/>
        <end position="112"/>
    </location>
</feature>
<evidence type="ECO:0000313" key="5">
    <source>
        <dbReference type="EMBL" id="BBH27839.1"/>
    </source>
</evidence>
<evidence type="ECO:0000259" key="4">
    <source>
        <dbReference type="PROSITE" id="PS51118"/>
    </source>
</evidence>
<dbReference type="GO" id="GO:0003677">
    <property type="term" value="F:DNA binding"/>
    <property type="evidence" value="ECO:0007669"/>
    <property type="project" value="UniProtKB-KW"/>
</dbReference>
<dbReference type="InterPro" id="IPR036390">
    <property type="entry name" value="WH_DNA-bd_sf"/>
</dbReference>
<dbReference type="InParanoid" id="A0A3G9JXX3"/>
<sequence>MKKEEARAKGLFGKCPYVTAQQLLKGKWAILIMHELSLGTKRFKELQRNIDITQATLTTQLRYMEEEGLVHREVYPEVPPRVEYSLTPIGEEFLPVLKSIENWGNKYIDFIKQGSYGHA</sequence>
<dbReference type="SUPFAM" id="SSF46785">
    <property type="entry name" value="Winged helix' DNA-binding domain"/>
    <property type="match status" value="1"/>
</dbReference>
<dbReference type="Gene3D" id="1.10.10.10">
    <property type="entry name" value="Winged helix-like DNA-binding domain superfamily/Winged helix DNA-binding domain"/>
    <property type="match status" value="1"/>
</dbReference>
<accession>A0A3G9JXX3</accession>